<protein>
    <submittedName>
        <fullName evidence="1">Uncharacterized protein</fullName>
    </submittedName>
</protein>
<name>A0A396GTU3_MEDTR</name>
<proteinExistence type="predicted"/>
<dbReference type="EMBL" id="PSQE01000007">
    <property type="protein sequence ID" value="RHN44470.1"/>
    <property type="molecule type" value="Genomic_DNA"/>
</dbReference>
<sequence length="102" mass="11716">MLFICPCFMTSKFCTLEHMLVFQLFFNTLLSRSNQEDFYEPFLSNGLNLSTNLRFSNFQKTQEALFSPIQARIFSSSLISRKIEGIQTEEGILMKIVEGSLG</sequence>
<reference evidence="1" key="1">
    <citation type="journal article" date="2018" name="Nat. Plants">
        <title>Whole-genome landscape of Medicago truncatula symbiotic genes.</title>
        <authorList>
            <person name="Pecrix Y."/>
            <person name="Gamas P."/>
            <person name="Carrere S."/>
        </authorList>
    </citation>
    <scope>NUCLEOTIDE SEQUENCE</scope>
    <source>
        <tissue evidence="1">Leaves</tissue>
    </source>
</reference>
<evidence type="ECO:0000313" key="1">
    <source>
        <dbReference type="EMBL" id="RHN44470.1"/>
    </source>
</evidence>
<dbReference type="Gramene" id="rna38593">
    <property type="protein sequence ID" value="RHN44470.1"/>
    <property type="gene ID" value="gene38593"/>
</dbReference>
<accession>A0A396GTU3</accession>
<dbReference type="AlphaFoldDB" id="A0A396GTU3"/>
<gene>
    <name evidence="1" type="ORF">MtrunA17_Chr7g0219791</name>
</gene>
<organism evidence="1">
    <name type="scientific">Medicago truncatula</name>
    <name type="common">Barrel medic</name>
    <name type="synonym">Medicago tribuloides</name>
    <dbReference type="NCBI Taxonomy" id="3880"/>
    <lineage>
        <taxon>Eukaryota</taxon>
        <taxon>Viridiplantae</taxon>
        <taxon>Streptophyta</taxon>
        <taxon>Embryophyta</taxon>
        <taxon>Tracheophyta</taxon>
        <taxon>Spermatophyta</taxon>
        <taxon>Magnoliopsida</taxon>
        <taxon>eudicotyledons</taxon>
        <taxon>Gunneridae</taxon>
        <taxon>Pentapetalae</taxon>
        <taxon>rosids</taxon>
        <taxon>fabids</taxon>
        <taxon>Fabales</taxon>
        <taxon>Fabaceae</taxon>
        <taxon>Papilionoideae</taxon>
        <taxon>50 kb inversion clade</taxon>
        <taxon>NPAAA clade</taxon>
        <taxon>Hologalegina</taxon>
        <taxon>IRL clade</taxon>
        <taxon>Trifolieae</taxon>
        <taxon>Medicago</taxon>
    </lineage>
</organism>
<comment type="caution">
    <text evidence="1">The sequence shown here is derived from an EMBL/GenBank/DDBJ whole genome shotgun (WGS) entry which is preliminary data.</text>
</comment>
<dbReference type="Proteomes" id="UP000265566">
    <property type="component" value="Chromosome 7"/>
</dbReference>